<dbReference type="Pfam" id="PF22613">
    <property type="entry name" value="Transketolase_C_1"/>
    <property type="match status" value="1"/>
</dbReference>
<dbReference type="PANTHER" id="PTHR43522:SF2">
    <property type="entry name" value="TRANSKETOLASE 1-RELATED"/>
    <property type="match status" value="1"/>
</dbReference>
<evidence type="ECO:0000256" key="5">
    <source>
        <dbReference type="ARBA" id="ARBA00022679"/>
    </source>
</evidence>
<evidence type="ECO:0000256" key="12">
    <source>
        <dbReference type="PIRSR" id="PIRSR605478-2"/>
    </source>
</evidence>
<dbReference type="CDD" id="cd02012">
    <property type="entry name" value="TPP_TK"/>
    <property type="match status" value="1"/>
</dbReference>
<feature type="binding site" evidence="14">
    <location>
        <position position="201"/>
    </location>
    <ligand>
        <name>Mg(2+)</name>
        <dbReference type="ChEBI" id="CHEBI:18420"/>
    </ligand>
</feature>
<dbReference type="InterPro" id="IPR005475">
    <property type="entry name" value="Transketolase-like_Pyr-bd"/>
</dbReference>
<feature type="binding site" evidence="13">
    <location>
        <position position="170"/>
    </location>
    <ligand>
        <name>thiamine diphosphate</name>
        <dbReference type="ChEBI" id="CHEBI:58937"/>
    </ligand>
</feature>
<dbReference type="GO" id="GO:0046872">
    <property type="term" value="F:metal ion binding"/>
    <property type="evidence" value="ECO:0007669"/>
    <property type="project" value="UniProtKB-KW"/>
</dbReference>
<comment type="cofactor">
    <cofactor evidence="13">
        <name>thiamine diphosphate</name>
        <dbReference type="ChEBI" id="CHEBI:58937"/>
    </cofactor>
    <text evidence="13">Binds 1 thiamine pyrophosphate per subunit. During the reaction, the substrate forms a covalent intermediate with the cofactor.</text>
</comment>
<comment type="cofactor">
    <cofactor evidence="14">
        <name>Mg(2+)</name>
        <dbReference type="ChEBI" id="CHEBI:18420"/>
    </cofactor>
    <text evidence="14">Binds 1 Mg(2+) ion per subunit. Can also utilize other divalent metal cations, such as Ca(2+), Mn(2+) and Co(2+).</text>
</comment>
<feature type="binding site" evidence="12">
    <location>
        <position position="369"/>
    </location>
    <ligand>
        <name>substrate</name>
    </ligand>
</feature>
<feature type="binding site" evidence="13">
    <location>
        <position position="199"/>
    </location>
    <ligand>
        <name>thiamine diphosphate</name>
        <dbReference type="ChEBI" id="CHEBI:58937"/>
    </ligand>
</feature>
<dbReference type="FunFam" id="3.40.50.920:FF:000003">
    <property type="entry name" value="Transketolase"/>
    <property type="match status" value="1"/>
</dbReference>
<dbReference type="EMBL" id="BIXY01000005">
    <property type="protein sequence ID" value="GCF07058.1"/>
    <property type="molecule type" value="Genomic_DNA"/>
</dbReference>
<comment type="similarity">
    <text evidence="1">Belongs to the transketolase family.</text>
</comment>
<evidence type="ECO:0000256" key="15">
    <source>
        <dbReference type="PIRSR" id="PIRSR605478-5"/>
    </source>
</evidence>
<feature type="domain" description="Transketolase-like pyrimidine-binding" evidence="17">
    <location>
        <begin position="366"/>
        <end position="536"/>
    </location>
</feature>
<dbReference type="GO" id="GO:0004802">
    <property type="term" value="F:transketolase activity"/>
    <property type="evidence" value="ECO:0007669"/>
    <property type="project" value="UniProtKB-UniRule"/>
</dbReference>
<feature type="binding site" evidence="12">
    <location>
        <position position="396"/>
    </location>
    <ligand>
        <name>substrate</name>
    </ligand>
</feature>
<dbReference type="FunFam" id="3.40.50.970:FF:000004">
    <property type="entry name" value="Transketolase"/>
    <property type="match status" value="1"/>
</dbReference>
<comment type="catalytic activity">
    <reaction evidence="9">
        <text>D-sedoheptulose 7-phosphate + D-glyceraldehyde 3-phosphate = aldehydo-D-ribose 5-phosphate + D-xylulose 5-phosphate</text>
        <dbReference type="Rhea" id="RHEA:10508"/>
        <dbReference type="ChEBI" id="CHEBI:57483"/>
        <dbReference type="ChEBI" id="CHEBI:57737"/>
        <dbReference type="ChEBI" id="CHEBI:58273"/>
        <dbReference type="ChEBI" id="CHEBI:59776"/>
        <dbReference type="EC" id="2.2.1.1"/>
    </reaction>
</comment>
<sequence length="677" mass="73778">MTTQQKTAIDNQSDHNQEQLYINTIRTLAMDGVQKANSGHPGTPMALAPLAYLLYTRHMQHNPKNPNWVNRDRFVLSAGHASMLQYSLLYLTGYGLELDDLKSFRQWGSLTPGHPEYHHTKGIETTTGPLGQGIGNSVGMAIAQRYQASRFNKPGHDVIDHYIYAIAGDGDMQEGISSEAASLAGTLKLGRLILFYDDNNISIEGDTSISFTENVGQRYEAYGWHVQHVADINDLAALDEAIAAAKAVADKPSLISVKSKIGYGSPHKQGSHDAHGAPLGAEEIVLTKRNLGWPSEEPFFVPEESLNFFRQSIERGAEFEQAWQKEYDAYAAEFPELAAQWQAELSGKLAEGWDKDIPTFKAGEAVATRVAAGKTLNAIAPNLPNLIGGSADLAPSNNTNMKGLGDFGGTENGRNMHFGIREHGMGSILNGMALYGGLIPFGATFLIFSDYMRPVIRLASLMKQHVIYVYTHDSIGVGEDGPTHQPIEQLAALRSIPGMVVLRPADANETAEAWRYAITHQDGPVALALTRQNLPTIDREQYPAASNLTKGAYVLVDSEGTPDIILLASGSEVSLAFDTAKQLHQDGIAARVVSVPSWELFEAQSAEYKEAVLPKNVRARIAIEAARTMGWERYIGLDGAYVTLDHFGASAPANTLFKEFGFTVENVVNKAKTLLNK</sequence>
<dbReference type="InterPro" id="IPR020826">
    <property type="entry name" value="Transketolase_BS"/>
</dbReference>
<feature type="binding site" evidence="14">
    <location>
        <position position="169"/>
    </location>
    <ligand>
        <name>Mg(2+)</name>
        <dbReference type="ChEBI" id="CHEBI:18420"/>
    </ligand>
</feature>
<dbReference type="AlphaFoldDB" id="A0A5A5T6R1"/>
<keyword evidence="16" id="KW-0812">Transmembrane</keyword>
<organism evidence="18 19">
    <name type="scientific">Dictyobacter arantiisoli</name>
    <dbReference type="NCBI Taxonomy" id="2014874"/>
    <lineage>
        <taxon>Bacteria</taxon>
        <taxon>Bacillati</taxon>
        <taxon>Chloroflexota</taxon>
        <taxon>Ktedonobacteria</taxon>
        <taxon>Ktedonobacterales</taxon>
        <taxon>Dictyobacteraceae</taxon>
        <taxon>Dictyobacter</taxon>
    </lineage>
</organism>
<accession>A0A5A5T6R1</accession>
<dbReference type="InterPro" id="IPR009014">
    <property type="entry name" value="Transketo_C/PFOR_II"/>
</dbReference>
<feature type="binding site" evidence="13">
    <location>
        <position position="448"/>
    </location>
    <ligand>
        <name>thiamine diphosphate</name>
        <dbReference type="ChEBI" id="CHEBI:58937"/>
    </ligand>
</feature>
<dbReference type="InterPro" id="IPR005474">
    <property type="entry name" value="Transketolase_N"/>
</dbReference>
<feature type="site" description="Important for catalytic activity" evidence="15">
    <location>
        <position position="275"/>
    </location>
</feature>
<feature type="transmembrane region" description="Helical" evidence="16">
    <location>
        <begin position="428"/>
        <end position="448"/>
    </location>
</feature>
<feature type="binding site" evidence="13">
    <location>
        <begin position="128"/>
        <end position="130"/>
    </location>
    <ligand>
        <name>thiamine diphosphate</name>
        <dbReference type="ChEBI" id="CHEBI:58937"/>
    </ligand>
</feature>
<dbReference type="PANTHER" id="PTHR43522">
    <property type="entry name" value="TRANSKETOLASE"/>
    <property type="match status" value="1"/>
</dbReference>
<dbReference type="Gene3D" id="3.40.50.970">
    <property type="match status" value="2"/>
</dbReference>
<feature type="binding site" evidence="12">
    <location>
        <position position="40"/>
    </location>
    <ligand>
        <name>substrate</name>
    </ligand>
</feature>
<evidence type="ECO:0000256" key="6">
    <source>
        <dbReference type="ARBA" id="ARBA00022723"/>
    </source>
</evidence>
<dbReference type="EC" id="2.2.1.1" evidence="3 10"/>
<dbReference type="PROSITE" id="PS00802">
    <property type="entry name" value="TRANSKETOLASE_2"/>
    <property type="match status" value="1"/>
</dbReference>
<keyword evidence="6 14" id="KW-0479">Metal-binding</keyword>
<feature type="binding site" evidence="12">
    <location>
        <position position="480"/>
    </location>
    <ligand>
        <name>substrate</name>
    </ligand>
</feature>
<dbReference type="RefSeq" id="WP_149400103.1">
    <property type="nucleotide sequence ID" value="NZ_BIXY01000005.1"/>
</dbReference>
<dbReference type="OrthoDB" id="8732661at2"/>
<dbReference type="SUPFAM" id="SSF52518">
    <property type="entry name" value="Thiamin diphosphate-binding fold (THDP-binding)"/>
    <property type="match status" value="2"/>
</dbReference>
<keyword evidence="16" id="KW-0472">Membrane</keyword>
<evidence type="ECO:0000256" key="1">
    <source>
        <dbReference type="ARBA" id="ARBA00007131"/>
    </source>
</evidence>
<name>A0A5A5T6R1_9CHLR</name>
<feature type="binding site" evidence="12">
    <location>
        <position position="484"/>
    </location>
    <ligand>
        <name>substrate</name>
    </ligand>
</feature>
<comment type="caution">
    <text evidence="18">The sequence shown here is derived from an EMBL/GenBank/DDBJ whole genome shotgun (WGS) entry which is preliminary data.</text>
</comment>
<evidence type="ECO:0000256" key="14">
    <source>
        <dbReference type="PIRSR" id="PIRSR605478-4"/>
    </source>
</evidence>
<dbReference type="SMART" id="SM00861">
    <property type="entry name" value="Transket_pyr"/>
    <property type="match status" value="1"/>
</dbReference>
<keyword evidence="8 13" id="KW-0786">Thiamine pyrophosphate</keyword>
<dbReference type="InterPro" id="IPR005478">
    <property type="entry name" value="Transketolase_bac-like"/>
</dbReference>
<evidence type="ECO:0000259" key="17">
    <source>
        <dbReference type="SMART" id="SM00861"/>
    </source>
</evidence>
<dbReference type="InterPro" id="IPR055152">
    <property type="entry name" value="Transketolase-like_C_2"/>
</dbReference>
<evidence type="ECO:0000256" key="10">
    <source>
        <dbReference type="NCBIfam" id="TIGR00232"/>
    </source>
</evidence>
<protein>
    <recommendedName>
        <fullName evidence="4 10">Transketolase</fullName>
        <ecNumber evidence="3 10">2.2.1.1</ecNumber>
    </recommendedName>
</protein>
<feature type="binding site" evidence="12">
    <location>
        <position position="531"/>
    </location>
    <ligand>
        <name>substrate</name>
    </ligand>
</feature>
<keyword evidence="19" id="KW-1185">Reference proteome</keyword>
<dbReference type="GO" id="GO:0006098">
    <property type="term" value="P:pentose-phosphate shunt"/>
    <property type="evidence" value="ECO:0007669"/>
    <property type="project" value="TreeGrafter"/>
</dbReference>
<evidence type="ECO:0000256" key="4">
    <source>
        <dbReference type="ARBA" id="ARBA00016662"/>
    </source>
</evidence>
<evidence type="ECO:0000256" key="16">
    <source>
        <dbReference type="SAM" id="Phobius"/>
    </source>
</evidence>
<feature type="active site" description="Proton donor" evidence="11">
    <location>
        <position position="422"/>
    </location>
</feature>
<evidence type="ECO:0000256" key="3">
    <source>
        <dbReference type="ARBA" id="ARBA00013152"/>
    </source>
</evidence>
<evidence type="ECO:0000256" key="13">
    <source>
        <dbReference type="PIRSR" id="PIRSR605478-3"/>
    </source>
</evidence>
<feature type="binding site" evidence="12">
    <location>
        <position position="275"/>
    </location>
    <ligand>
        <name>substrate</name>
    </ligand>
</feature>
<reference evidence="18 19" key="1">
    <citation type="submission" date="2019-01" db="EMBL/GenBank/DDBJ databases">
        <title>Draft genome sequence of Dictyobacter sp. Uno17.</title>
        <authorList>
            <person name="Wang C.M."/>
            <person name="Zheng Y."/>
            <person name="Sakai Y."/>
            <person name="Abe K."/>
            <person name="Yokota A."/>
            <person name="Yabe S."/>
        </authorList>
    </citation>
    <scope>NUCLEOTIDE SEQUENCE [LARGE SCALE GENOMIC DNA]</scope>
    <source>
        <strain evidence="18 19">Uno17</strain>
    </source>
</reference>
<feature type="binding site" evidence="13">
    <location>
        <position position="275"/>
    </location>
    <ligand>
        <name>thiamine diphosphate</name>
        <dbReference type="ChEBI" id="CHEBI:58937"/>
    </ligand>
</feature>
<feature type="site" description="Important for catalytic activity" evidence="15">
    <location>
        <position position="40"/>
    </location>
</feature>
<dbReference type="CDD" id="cd07033">
    <property type="entry name" value="TPP_PYR_DXS_TK_like"/>
    <property type="match status" value="1"/>
</dbReference>
<dbReference type="Proteomes" id="UP000322530">
    <property type="component" value="Unassembled WGS sequence"/>
</dbReference>
<dbReference type="Gene3D" id="3.40.50.920">
    <property type="match status" value="1"/>
</dbReference>
<dbReference type="SUPFAM" id="SSF52922">
    <property type="entry name" value="TK C-terminal domain-like"/>
    <property type="match status" value="1"/>
</dbReference>
<dbReference type="NCBIfam" id="TIGR00232">
    <property type="entry name" value="tktlase_bact"/>
    <property type="match status" value="1"/>
</dbReference>
<evidence type="ECO:0000313" key="18">
    <source>
        <dbReference type="EMBL" id="GCF07058.1"/>
    </source>
</evidence>
<gene>
    <name evidence="18" type="ORF">KDI_06220</name>
</gene>
<proteinExistence type="inferred from homology"/>
<evidence type="ECO:0000256" key="11">
    <source>
        <dbReference type="PIRSR" id="PIRSR605478-1"/>
    </source>
</evidence>
<dbReference type="GO" id="GO:0005829">
    <property type="term" value="C:cytosol"/>
    <property type="evidence" value="ECO:0007669"/>
    <property type="project" value="TreeGrafter"/>
</dbReference>
<dbReference type="FunFam" id="3.40.50.970:FF:000003">
    <property type="entry name" value="Transketolase"/>
    <property type="match status" value="1"/>
</dbReference>
<dbReference type="Pfam" id="PF00456">
    <property type="entry name" value="Transketolase_N"/>
    <property type="match status" value="1"/>
</dbReference>
<evidence type="ECO:0000256" key="8">
    <source>
        <dbReference type="ARBA" id="ARBA00023052"/>
    </source>
</evidence>
<evidence type="ECO:0000256" key="7">
    <source>
        <dbReference type="ARBA" id="ARBA00022842"/>
    </source>
</evidence>
<evidence type="ECO:0000256" key="9">
    <source>
        <dbReference type="ARBA" id="ARBA00049473"/>
    </source>
</evidence>
<keyword evidence="5" id="KW-0808">Transferase</keyword>
<keyword evidence="7 14" id="KW-0460">Magnesium</keyword>
<keyword evidence="16" id="KW-1133">Transmembrane helix</keyword>
<feature type="binding site" evidence="12">
    <location>
        <position position="472"/>
    </location>
    <ligand>
        <name>substrate</name>
    </ligand>
</feature>
<comment type="subunit">
    <text evidence="2">Homodimer.</text>
</comment>
<dbReference type="InterPro" id="IPR033247">
    <property type="entry name" value="Transketolase_fam"/>
</dbReference>
<dbReference type="Pfam" id="PF02779">
    <property type="entry name" value="Transket_pyr"/>
    <property type="match status" value="1"/>
</dbReference>
<evidence type="ECO:0000256" key="2">
    <source>
        <dbReference type="ARBA" id="ARBA00011738"/>
    </source>
</evidence>
<feature type="binding site" evidence="13">
    <location>
        <position position="80"/>
    </location>
    <ligand>
        <name>thiamine diphosphate</name>
        <dbReference type="ChEBI" id="CHEBI:58937"/>
    </ligand>
</feature>
<dbReference type="InterPro" id="IPR029061">
    <property type="entry name" value="THDP-binding"/>
</dbReference>
<evidence type="ECO:0000313" key="19">
    <source>
        <dbReference type="Proteomes" id="UP000322530"/>
    </source>
</evidence>
<feature type="binding site" evidence="14">
    <location>
        <position position="199"/>
    </location>
    <ligand>
        <name>Mg(2+)</name>
        <dbReference type="ChEBI" id="CHEBI:18420"/>
    </ligand>
</feature>